<reference evidence="8 9" key="1">
    <citation type="submission" date="2024-05" db="EMBL/GenBank/DDBJ databases">
        <authorList>
            <person name="Duchaud E."/>
        </authorList>
    </citation>
    <scope>NUCLEOTIDE SEQUENCE [LARGE SCALE GENOMIC DNA]</scope>
    <source>
        <strain evidence="8">Ena-SAMPLE-TAB-13-05-2024-13:56:06:370-140308</strain>
    </source>
</reference>
<gene>
    <name evidence="8" type="ORF">T190423A01A_30236</name>
</gene>
<dbReference type="Proteomes" id="UP001497527">
    <property type="component" value="Unassembled WGS sequence"/>
</dbReference>
<evidence type="ECO:0000259" key="5">
    <source>
        <dbReference type="Pfam" id="PF00593"/>
    </source>
</evidence>
<keyword evidence="9" id="KW-1185">Reference proteome</keyword>
<dbReference type="Pfam" id="PF07715">
    <property type="entry name" value="Plug"/>
    <property type="match status" value="1"/>
</dbReference>
<evidence type="ECO:0000313" key="9">
    <source>
        <dbReference type="Proteomes" id="UP001497527"/>
    </source>
</evidence>
<dbReference type="Gene3D" id="2.170.130.10">
    <property type="entry name" value="TonB-dependent receptor, plug domain"/>
    <property type="match status" value="1"/>
</dbReference>
<keyword evidence="2 4" id="KW-0472">Membrane</keyword>
<dbReference type="InterPro" id="IPR037066">
    <property type="entry name" value="Plug_dom_sf"/>
</dbReference>
<dbReference type="RefSeq" id="WP_348717117.1">
    <property type="nucleotide sequence ID" value="NZ_CAXJIO010000012.1"/>
</dbReference>
<comment type="caution">
    <text evidence="8">The sequence shown here is derived from an EMBL/GenBank/DDBJ whole genome shotgun (WGS) entry which is preliminary data.</text>
</comment>
<keyword evidence="8" id="KW-0675">Receptor</keyword>
<evidence type="ECO:0000256" key="3">
    <source>
        <dbReference type="ARBA" id="ARBA00023237"/>
    </source>
</evidence>
<dbReference type="Pfam" id="PF00593">
    <property type="entry name" value="TonB_dep_Rec_b-barrel"/>
    <property type="match status" value="1"/>
</dbReference>
<evidence type="ECO:0000256" key="2">
    <source>
        <dbReference type="ARBA" id="ARBA00023136"/>
    </source>
</evidence>
<sequence length="857" mass="98634">MHKRLFGILFLFFCNSIIFSQQKNLNNAPLKEVLLLLEKKHQVKFSFSDDLVSSKKVSILMRESDSITYVIKKLEKQALISFNKVTERYYTITAIEKIDVCGYIKDIITMEPLVGATIFNTKRNKAAITDENGFFELKDVQISDYVNISYVGYASKNVSVVRAFKADKCLRVNLRTSTSLLSEVLVENYLTSGVNKKNDGALVIQPQKLGILPGLVEPDILQSLQLIPGIQSPNETVSGLHIRGGTPDHNLILFDGIKIYNSAHFFGMISAFNPYITKSIKVYKGASRAQYGNHTSGVIDIETDSDIPENLEGGFGTNLTHADAYLKIPISKKLGANVSIRRSFTDFINTPTIDKITKKVFQNTIIESNKENPSSLVENDETFYFLDHNIKLNYKASEKDFLSINQLETKNKLDYLFNYDRGNFVTRDILNIQNYGVNLKWVRNWSDKIEQKTNLFYSNYDLDYNYNGEVKVGRPYTESSVKKNSIKSVGFNTSIGFQLNKKSSLHLGYNYVNNEVGYELGRTYSTLPQLDYLINQVGHDNNHAFYLEYLFRNDIFSFNFGNRITHFSRANKVFYSPRLYWEAMLSDELYLKSSFEHKQQNISQLLEFTTSDFGLENQVWLLSNENFPILKSSQFSLGFTYRENRWTIDFDYYNKTITGLTSFVSGFNNVQEEFSNGRSDISGIDLLIKKSWRHYSSWLSYGYQSNEFVFENIDNGRPFPGNFDSTHNINWTHNLKLGNFDFSLGWNYKTGIPFTEALGINQNLSINFDAKNSKRLESYERIDFSSTYSFYFSKNQKWKGKIGISLLNIFDQENVLNRDHSVLFNFNTSNNTFFPSINTIDNVSQGFTPNFVFRVDF</sequence>
<dbReference type="InterPro" id="IPR012910">
    <property type="entry name" value="Plug_dom"/>
</dbReference>
<feature type="domain" description="Protein FecR C-terminal" evidence="7">
    <location>
        <begin position="25"/>
        <end position="92"/>
    </location>
</feature>
<dbReference type="Gene3D" id="2.60.40.1120">
    <property type="entry name" value="Carboxypeptidase-like, regulatory domain"/>
    <property type="match status" value="1"/>
</dbReference>
<dbReference type="InterPro" id="IPR000531">
    <property type="entry name" value="Beta-barrel_TonB"/>
</dbReference>
<feature type="domain" description="TonB-dependent receptor plug" evidence="6">
    <location>
        <begin position="219"/>
        <end position="297"/>
    </location>
</feature>
<evidence type="ECO:0000259" key="6">
    <source>
        <dbReference type="Pfam" id="PF07715"/>
    </source>
</evidence>
<dbReference type="Pfam" id="PF16344">
    <property type="entry name" value="FecR_C"/>
    <property type="match status" value="1"/>
</dbReference>
<evidence type="ECO:0000256" key="4">
    <source>
        <dbReference type="RuleBase" id="RU003357"/>
    </source>
</evidence>
<evidence type="ECO:0000256" key="1">
    <source>
        <dbReference type="ARBA" id="ARBA00004442"/>
    </source>
</evidence>
<keyword evidence="4" id="KW-0798">TonB box</keyword>
<keyword evidence="3" id="KW-0998">Cell outer membrane</keyword>
<name>A0ABP1F419_9FLAO</name>
<comment type="subcellular location">
    <subcellularLocation>
        <location evidence="1 4">Cell outer membrane</location>
    </subcellularLocation>
</comment>
<dbReference type="SUPFAM" id="SSF49464">
    <property type="entry name" value="Carboxypeptidase regulatory domain-like"/>
    <property type="match status" value="1"/>
</dbReference>
<dbReference type="SUPFAM" id="SSF56935">
    <property type="entry name" value="Porins"/>
    <property type="match status" value="1"/>
</dbReference>
<organism evidence="8 9">
    <name type="scientific">Tenacibaculum polynesiense</name>
    <dbReference type="NCBI Taxonomy" id="3137857"/>
    <lineage>
        <taxon>Bacteria</taxon>
        <taxon>Pseudomonadati</taxon>
        <taxon>Bacteroidota</taxon>
        <taxon>Flavobacteriia</taxon>
        <taxon>Flavobacteriales</taxon>
        <taxon>Flavobacteriaceae</taxon>
        <taxon>Tenacibaculum</taxon>
    </lineage>
</organism>
<dbReference type="Gene3D" id="2.40.170.20">
    <property type="entry name" value="TonB-dependent receptor, beta-barrel domain"/>
    <property type="match status" value="1"/>
</dbReference>
<evidence type="ECO:0000313" key="8">
    <source>
        <dbReference type="EMBL" id="CAL2103122.1"/>
    </source>
</evidence>
<dbReference type="InterPro" id="IPR008969">
    <property type="entry name" value="CarboxyPept-like_regulatory"/>
</dbReference>
<dbReference type="InterPro" id="IPR036942">
    <property type="entry name" value="Beta-barrel_TonB_sf"/>
</dbReference>
<accession>A0ABP1F419</accession>
<dbReference type="EMBL" id="CAXJIO010000012">
    <property type="protein sequence ID" value="CAL2103122.1"/>
    <property type="molecule type" value="Genomic_DNA"/>
</dbReference>
<dbReference type="InterPro" id="IPR032508">
    <property type="entry name" value="FecR_C"/>
</dbReference>
<proteinExistence type="inferred from homology"/>
<comment type="similarity">
    <text evidence="4">Belongs to the TonB-dependent receptor family.</text>
</comment>
<evidence type="ECO:0000259" key="7">
    <source>
        <dbReference type="Pfam" id="PF16344"/>
    </source>
</evidence>
<protein>
    <submittedName>
        <fullName evidence="8">TonB-dependent outer membrane receptor</fullName>
    </submittedName>
</protein>
<dbReference type="Pfam" id="PF13715">
    <property type="entry name" value="CarbopepD_reg_2"/>
    <property type="match status" value="1"/>
</dbReference>
<feature type="domain" description="TonB-dependent receptor-like beta-barrel" evidence="5">
    <location>
        <begin position="415"/>
        <end position="796"/>
    </location>
</feature>